<proteinExistence type="predicted"/>
<keyword evidence="3" id="KW-1185">Reference proteome</keyword>
<reference evidence="2 3" key="1">
    <citation type="journal article" date="2008" name="Proc. Natl. Acad. Sci. U.S.A.">
        <title>Niche adaptation and genome expansion in the chlorophyll d-producing cyanobacterium Acaryochloris marina.</title>
        <authorList>
            <person name="Swingley W.D."/>
            <person name="Chen M."/>
            <person name="Cheung P.C."/>
            <person name="Conrad A.L."/>
            <person name="Dejesa L.C."/>
            <person name="Hao J."/>
            <person name="Honchak B.M."/>
            <person name="Karbach L.E."/>
            <person name="Kurdoglu A."/>
            <person name="Lahiri S."/>
            <person name="Mastrian S.D."/>
            <person name="Miyashita H."/>
            <person name="Page L."/>
            <person name="Ramakrishna P."/>
            <person name="Satoh S."/>
            <person name="Sattley W.M."/>
            <person name="Shimada Y."/>
            <person name="Taylor H.L."/>
            <person name="Tomo T."/>
            <person name="Tsuchiya T."/>
            <person name="Wang Z.T."/>
            <person name="Raymond J."/>
            <person name="Mimuro M."/>
            <person name="Blankenship R.E."/>
            <person name="Touchman J.W."/>
        </authorList>
    </citation>
    <scope>NUCLEOTIDE SEQUENCE [LARGE SCALE GENOMIC DNA]</scope>
    <source>
        <strain evidence="3">MBIC 11017</strain>
    </source>
</reference>
<dbReference type="STRING" id="329726.AM1_3662"/>
<name>B0C3F3_ACAM1</name>
<organism evidence="2 3">
    <name type="scientific">Acaryochloris marina (strain MBIC 11017)</name>
    <dbReference type="NCBI Taxonomy" id="329726"/>
    <lineage>
        <taxon>Bacteria</taxon>
        <taxon>Bacillati</taxon>
        <taxon>Cyanobacteriota</taxon>
        <taxon>Cyanophyceae</taxon>
        <taxon>Acaryochloridales</taxon>
        <taxon>Acaryochloridaceae</taxon>
        <taxon>Acaryochloris</taxon>
    </lineage>
</organism>
<dbReference type="InterPro" id="IPR025433">
    <property type="entry name" value="DUF4168"/>
</dbReference>
<dbReference type="Proteomes" id="UP000000268">
    <property type="component" value="Chromosome"/>
</dbReference>
<evidence type="ECO:0000313" key="2">
    <source>
        <dbReference type="EMBL" id="ABW28652.1"/>
    </source>
</evidence>
<evidence type="ECO:0000259" key="1">
    <source>
        <dbReference type="Pfam" id="PF13767"/>
    </source>
</evidence>
<protein>
    <recommendedName>
        <fullName evidence="1">DUF4168 domain-containing protein</fullName>
    </recommendedName>
</protein>
<sequence>MSGLAPGLSDHLSTLTWSSSAAAQGQPKYEKLLGNYAEAILQMEPLRLQSYQQVQQIMGGALPKNICKKSDLVAPVNNICDRFFNESAEIIRNNGLSLTDFNAITEEVRKNKSLKNQLDEELIRRKGN</sequence>
<feature type="domain" description="DUF4168" evidence="1">
    <location>
        <begin position="33"/>
        <end position="117"/>
    </location>
</feature>
<dbReference type="AlphaFoldDB" id="B0C3F3"/>
<evidence type="ECO:0000313" key="3">
    <source>
        <dbReference type="Proteomes" id="UP000000268"/>
    </source>
</evidence>
<dbReference type="EMBL" id="CP000828">
    <property type="protein sequence ID" value="ABW28652.1"/>
    <property type="molecule type" value="Genomic_DNA"/>
</dbReference>
<accession>B0C3F3</accession>
<dbReference type="KEGG" id="amr:AM1_3662"/>
<dbReference type="HOGENOM" id="CLU_123293_0_0_3"/>
<dbReference type="Pfam" id="PF13767">
    <property type="entry name" value="DUF4168"/>
    <property type="match status" value="1"/>
</dbReference>
<gene>
    <name evidence="2" type="ordered locus">AM1_3662</name>
</gene>